<gene>
    <name evidence="8" type="ORF">V5N11_022109</name>
</gene>
<dbReference type="Gene3D" id="3.40.50.1000">
    <property type="entry name" value="HAD superfamily/HAD-like"/>
    <property type="match status" value="1"/>
</dbReference>
<dbReference type="NCBIfam" id="TIGR02250">
    <property type="entry name" value="FCP1_euk"/>
    <property type="match status" value="1"/>
</dbReference>
<dbReference type="PANTHER" id="PTHR23081:SF36">
    <property type="entry name" value="RNA POLYMERASE II SUBUNIT A C-TERMINAL DOMAIN PHOSPHATASE"/>
    <property type="match status" value="1"/>
</dbReference>
<comment type="function">
    <text evidence="6">This promotes the activity of RNA polymerase II.</text>
</comment>
<dbReference type="PROSITE" id="PS50969">
    <property type="entry name" value="FCP1"/>
    <property type="match status" value="1"/>
</dbReference>
<dbReference type="AlphaFoldDB" id="A0ABD1C042"/>
<evidence type="ECO:0000313" key="8">
    <source>
        <dbReference type="EMBL" id="KAL1222800.1"/>
    </source>
</evidence>
<keyword evidence="9" id="KW-1185">Reference proteome</keyword>
<dbReference type="Pfam" id="PF03031">
    <property type="entry name" value="NIF"/>
    <property type="match status" value="1"/>
</dbReference>
<evidence type="ECO:0000256" key="2">
    <source>
        <dbReference type="ARBA" id="ARBA00022801"/>
    </source>
</evidence>
<reference evidence="8 9" key="1">
    <citation type="submission" date="2024-04" db="EMBL/GenBank/DDBJ databases">
        <title>Genome assembly C_amara_ONT_v2.</title>
        <authorList>
            <person name="Yant L."/>
            <person name="Moore C."/>
            <person name="Slenker M."/>
        </authorList>
    </citation>
    <scope>NUCLEOTIDE SEQUENCE [LARGE SCALE GENOMIC DNA]</scope>
    <source>
        <tissue evidence="8">Leaf</tissue>
    </source>
</reference>
<dbReference type="PANTHER" id="PTHR23081">
    <property type="entry name" value="RNA POLYMERASE II CTD PHOSPHATASE"/>
    <property type="match status" value="1"/>
</dbReference>
<dbReference type="InterPro" id="IPR004274">
    <property type="entry name" value="FCP1_dom"/>
</dbReference>
<dbReference type="InterPro" id="IPR023214">
    <property type="entry name" value="HAD_sf"/>
</dbReference>
<dbReference type="EC" id="3.1.3.16" evidence="6"/>
<dbReference type="EMBL" id="JBANAX010000090">
    <property type="protein sequence ID" value="KAL1222800.1"/>
    <property type="molecule type" value="Genomic_DNA"/>
</dbReference>
<comment type="subcellular location">
    <subcellularLocation>
        <location evidence="1 6">Nucleus</location>
    </subcellularLocation>
</comment>
<dbReference type="InterPro" id="IPR039189">
    <property type="entry name" value="Fcp1"/>
</dbReference>
<keyword evidence="3 6" id="KW-0539">Nucleus</keyword>
<evidence type="ECO:0000256" key="3">
    <source>
        <dbReference type="ARBA" id="ARBA00023242"/>
    </source>
</evidence>
<evidence type="ECO:0000256" key="1">
    <source>
        <dbReference type="ARBA" id="ARBA00004123"/>
    </source>
</evidence>
<evidence type="ECO:0000256" key="6">
    <source>
        <dbReference type="RuleBase" id="RU366066"/>
    </source>
</evidence>
<dbReference type="Proteomes" id="UP001558713">
    <property type="component" value="Unassembled WGS sequence"/>
</dbReference>
<proteinExistence type="predicted"/>
<comment type="caution">
    <text evidence="8">The sequence shown here is derived from an EMBL/GenBank/DDBJ whole genome shotgun (WGS) entry which is preliminary data.</text>
</comment>
<comment type="catalytic activity">
    <reaction evidence="5 6">
        <text>O-phospho-L-threonyl-[protein] + H2O = L-threonyl-[protein] + phosphate</text>
        <dbReference type="Rhea" id="RHEA:47004"/>
        <dbReference type="Rhea" id="RHEA-COMP:11060"/>
        <dbReference type="Rhea" id="RHEA-COMP:11605"/>
        <dbReference type="ChEBI" id="CHEBI:15377"/>
        <dbReference type="ChEBI" id="CHEBI:30013"/>
        <dbReference type="ChEBI" id="CHEBI:43474"/>
        <dbReference type="ChEBI" id="CHEBI:61977"/>
        <dbReference type="EC" id="3.1.3.16"/>
    </reaction>
</comment>
<dbReference type="InterPro" id="IPR011947">
    <property type="entry name" value="FCP1_euk"/>
</dbReference>
<keyword evidence="2 6" id="KW-0378">Hydrolase</keyword>
<dbReference type="GO" id="GO:0005634">
    <property type="term" value="C:nucleus"/>
    <property type="evidence" value="ECO:0007669"/>
    <property type="project" value="UniProtKB-SubCell"/>
</dbReference>
<dbReference type="InterPro" id="IPR036412">
    <property type="entry name" value="HAD-like_sf"/>
</dbReference>
<feature type="domain" description="FCP1 homology" evidence="7">
    <location>
        <begin position="58"/>
        <end position="226"/>
    </location>
</feature>
<dbReference type="SUPFAM" id="SSF56784">
    <property type="entry name" value="HAD-like"/>
    <property type="match status" value="1"/>
</dbReference>
<dbReference type="CDD" id="cd07521">
    <property type="entry name" value="HAD_FCP1-like"/>
    <property type="match status" value="1"/>
</dbReference>
<name>A0ABD1C042_CARAN</name>
<evidence type="ECO:0000256" key="5">
    <source>
        <dbReference type="ARBA" id="ARBA00048336"/>
    </source>
</evidence>
<organism evidence="8 9">
    <name type="scientific">Cardamine amara subsp. amara</name>
    <dbReference type="NCBI Taxonomy" id="228776"/>
    <lineage>
        <taxon>Eukaryota</taxon>
        <taxon>Viridiplantae</taxon>
        <taxon>Streptophyta</taxon>
        <taxon>Embryophyta</taxon>
        <taxon>Tracheophyta</taxon>
        <taxon>Spermatophyta</taxon>
        <taxon>Magnoliopsida</taxon>
        <taxon>eudicotyledons</taxon>
        <taxon>Gunneridae</taxon>
        <taxon>Pentapetalae</taxon>
        <taxon>rosids</taxon>
        <taxon>malvids</taxon>
        <taxon>Brassicales</taxon>
        <taxon>Brassicaceae</taxon>
        <taxon>Cardamineae</taxon>
        <taxon>Cardamine</taxon>
    </lineage>
</organism>
<evidence type="ECO:0000313" key="9">
    <source>
        <dbReference type="Proteomes" id="UP001558713"/>
    </source>
</evidence>
<accession>A0ABD1C042</accession>
<comment type="catalytic activity">
    <reaction evidence="4 6">
        <text>O-phospho-L-seryl-[protein] + H2O = L-seryl-[protein] + phosphate</text>
        <dbReference type="Rhea" id="RHEA:20629"/>
        <dbReference type="Rhea" id="RHEA-COMP:9863"/>
        <dbReference type="Rhea" id="RHEA-COMP:11604"/>
        <dbReference type="ChEBI" id="CHEBI:15377"/>
        <dbReference type="ChEBI" id="CHEBI:29999"/>
        <dbReference type="ChEBI" id="CHEBI:43474"/>
        <dbReference type="ChEBI" id="CHEBI:83421"/>
        <dbReference type="EC" id="3.1.3.16"/>
    </reaction>
</comment>
<protein>
    <recommendedName>
        <fullName evidence="6">RNA polymerase II C-terminal domain phosphatase-like</fullName>
        <ecNumber evidence="6">3.1.3.16</ecNumber>
    </recommendedName>
</protein>
<evidence type="ECO:0000259" key="7">
    <source>
        <dbReference type="PROSITE" id="PS50969"/>
    </source>
</evidence>
<evidence type="ECO:0000256" key="4">
    <source>
        <dbReference type="ARBA" id="ARBA00047761"/>
    </source>
</evidence>
<sequence>MGTLEGNCKHPGSFGNICFLCGKKLEETGVSLRYVHKGLRLNRDEINRMCKSDMKIMESHRKLYLVLDLDHTLLNSTGINDMTTDEDYLKTLTPDNSILLFTVKSMGMMTKLRPFVRTFLKEANKMFEMYIYTMGDRRYAREMAKLLDPRGVYFSDRIISRDDGTLRDKKSLDVVLGDEEAVLIVDDSKNIWSKKHEGNLIEIERYHFFASSCKQFKQDFKSLSEIKMDESESDGPLSTVLKVLKQTHRLYFDNTSQDVRSVLKLVRGTGH</sequence>
<dbReference type="SMART" id="SM00577">
    <property type="entry name" value="CPDc"/>
    <property type="match status" value="1"/>
</dbReference>
<dbReference type="GO" id="GO:0008420">
    <property type="term" value="F:RNA polymerase II CTD heptapeptide repeat phosphatase activity"/>
    <property type="evidence" value="ECO:0007669"/>
    <property type="project" value="UniProtKB-UniRule"/>
</dbReference>